<dbReference type="PANTHER" id="PTHR30413">
    <property type="entry name" value="INNER MEMBRANE TRANSPORT PERMEASE"/>
    <property type="match status" value="1"/>
</dbReference>
<keyword evidence="7 9" id="KW-1133">Transmembrane helix</keyword>
<proteinExistence type="inferred from homology"/>
<evidence type="ECO:0000256" key="7">
    <source>
        <dbReference type="ARBA" id="ARBA00022989"/>
    </source>
</evidence>
<name>A0A858RPV7_9BACT</name>
<keyword evidence="3 9" id="KW-0813">Transport</keyword>
<organism evidence="11 12">
    <name type="scientific">Luteolibacter luteus</name>
    <dbReference type="NCBI Taxonomy" id="2728835"/>
    <lineage>
        <taxon>Bacteria</taxon>
        <taxon>Pseudomonadati</taxon>
        <taxon>Verrucomicrobiota</taxon>
        <taxon>Verrucomicrobiia</taxon>
        <taxon>Verrucomicrobiales</taxon>
        <taxon>Verrucomicrobiaceae</taxon>
        <taxon>Luteolibacter</taxon>
    </lineage>
</organism>
<feature type="transmembrane region" description="Helical" evidence="9">
    <location>
        <begin position="148"/>
        <end position="171"/>
    </location>
</feature>
<evidence type="ECO:0000256" key="1">
    <source>
        <dbReference type="ARBA" id="ARBA00004429"/>
    </source>
</evidence>
<reference evidence="11 12" key="1">
    <citation type="submission" date="2020-04" db="EMBL/GenBank/DDBJ databases">
        <title>Luteolibacter sp. G-1-1-1 isolated from soil.</title>
        <authorList>
            <person name="Dahal R.H."/>
        </authorList>
    </citation>
    <scope>NUCLEOTIDE SEQUENCE [LARGE SCALE GENOMIC DNA]</scope>
    <source>
        <strain evidence="11 12">G-1-1-1</strain>
    </source>
</reference>
<keyword evidence="8 9" id="KW-0472">Membrane</keyword>
<dbReference type="Pfam" id="PF01061">
    <property type="entry name" value="ABC2_membrane"/>
    <property type="match status" value="1"/>
</dbReference>
<evidence type="ECO:0000259" key="10">
    <source>
        <dbReference type="PROSITE" id="PS51012"/>
    </source>
</evidence>
<feature type="transmembrane region" description="Helical" evidence="9">
    <location>
        <begin position="121"/>
        <end position="141"/>
    </location>
</feature>
<comment type="caution">
    <text evidence="9">Lacks conserved residue(s) required for the propagation of feature annotation.</text>
</comment>
<dbReference type="GO" id="GO:0140359">
    <property type="term" value="F:ABC-type transporter activity"/>
    <property type="evidence" value="ECO:0007669"/>
    <property type="project" value="InterPro"/>
</dbReference>
<dbReference type="PROSITE" id="PS51012">
    <property type="entry name" value="ABC_TM2"/>
    <property type="match status" value="1"/>
</dbReference>
<feature type="domain" description="ABC transmembrane type-2" evidence="10">
    <location>
        <begin position="43"/>
        <end position="261"/>
    </location>
</feature>
<evidence type="ECO:0000256" key="6">
    <source>
        <dbReference type="ARBA" id="ARBA00022692"/>
    </source>
</evidence>
<dbReference type="RefSeq" id="WP_169457252.1">
    <property type="nucleotide sequence ID" value="NZ_CP051774.1"/>
</dbReference>
<keyword evidence="5" id="KW-0997">Cell inner membrane</keyword>
<evidence type="ECO:0000256" key="8">
    <source>
        <dbReference type="ARBA" id="ARBA00023136"/>
    </source>
</evidence>
<evidence type="ECO:0000313" key="12">
    <source>
        <dbReference type="Proteomes" id="UP000501812"/>
    </source>
</evidence>
<evidence type="ECO:0000313" key="11">
    <source>
        <dbReference type="EMBL" id="QJE98765.1"/>
    </source>
</evidence>
<dbReference type="GO" id="GO:0015920">
    <property type="term" value="P:lipopolysaccharide transport"/>
    <property type="evidence" value="ECO:0007669"/>
    <property type="project" value="TreeGrafter"/>
</dbReference>
<sequence length="269" mass="30453">MNLENVIPEVAEAPSSRRWRHAWDVLLVLTARDIKAQYKRSLLGFGWALASPLLQLIIFSTIFQGVLGSQIPNYACFVFIGVLVWGWFQGSLGQSVALITGNAALARQPGFPLSLLPHVTVSVRFLHFAIAMPLLFGLLWWNGIKPAASWWAVPLIIVIQYLLSVGIAYPLASLNVLHRDTQHIIGVLLQLMMFVTPIFYDIRVVPEPLKEWFYLNPMVCIVDAWRTVLLYGQWPDARTLWILFGAGMVMVVVGRRIFIAQSHRFVEEM</sequence>
<keyword evidence="6 9" id="KW-0812">Transmembrane</keyword>
<feature type="transmembrane region" description="Helical" evidence="9">
    <location>
        <begin position="240"/>
        <end position="259"/>
    </location>
</feature>
<evidence type="ECO:0000256" key="9">
    <source>
        <dbReference type="RuleBase" id="RU361157"/>
    </source>
</evidence>
<feature type="transmembrane region" description="Helical" evidence="9">
    <location>
        <begin position="183"/>
        <end position="200"/>
    </location>
</feature>
<evidence type="ECO:0000256" key="3">
    <source>
        <dbReference type="ARBA" id="ARBA00022448"/>
    </source>
</evidence>
<dbReference type="InterPro" id="IPR013525">
    <property type="entry name" value="ABC2_TM"/>
</dbReference>
<protein>
    <recommendedName>
        <fullName evidence="9">Transport permease protein</fullName>
    </recommendedName>
</protein>
<dbReference type="PANTHER" id="PTHR30413:SF8">
    <property type="entry name" value="TRANSPORT PERMEASE PROTEIN"/>
    <property type="match status" value="1"/>
</dbReference>
<dbReference type="EMBL" id="CP051774">
    <property type="protein sequence ID" value="QJE98765.1"/>
    <property type="molecule type" value="Genomic_DNA"/>
</dbReference>
<dbReference type="GO" id="GO:0005886">
    <property type="term" value="C:plasma membrane"/>
    <property type="evidence" value="ECO:0007669"/>
    <property type="project" value="UniProtKB-SubCell"/>
</dbReference>
<evidence type="ECO:0000256" key="5">
    <source>
        <dbReference type="ARBA" id="ARBA00022519"/>
    </source>
</evidence>
<comment type="subcellular location">
    <subcellularLocation>
        <location evidence="1">Cell inner membrane</location>
        <topology evidence="1">Multi-pass membrane protein</topology>
    </subcellularLocation>
    <subcellularLocation>
        <location evidence="9">Cell membrane</location>
        <topology evidence="9">Multi-pass membrane protein</topology>
    </subcellularLocation>
</comment>
<accession>A0A858RPV7</accession>
<evidence type="ECO:0000256" key="2">
    <source>
        <dbReference type="ARBA" id="ARBA00007783"/>
    </source>
</evidence>
<keyword evidence="4 9" id="KW-1003">Cell membrane</keyword>
<evidence type="ECO:0000256" key="4">
    <source>
        <dbReference type="ARBA" id="ARBA00022475"/>
    </source>
</evidence>
<gene>
    <name evidence="11" type="ORF">HHL09_24285</name>
</gene>
<dbReference type="Proteomes" id="UP000501812">
    <property type="component" value="Chromosome"/>
</dbReference>
<dbReference type="AlphaFoldDB" id="A0A858RPV7"/>
<dbReference type="KEGG" id="luo:HHL09_24285"/>
<keyword evidence="12" id="KW-1185">Reference proteome</keyword>
<dbReference type="InterPro" id="IPR047817">
    <property type="entry name" value="ABC2_TM_bact-type"/>
</dbReference>
<feature type="transmembrane region" description="Helical" evidence="9">
    <location>
        <begin position="42"/>
        <end position="59"/>
    </location>
</feature>
<comment type="similarity">
    <text evidence="2 9">Belongs to the ABC-2 integral membrane protein family.</text>
</comment>